<evidence type="ECO:0000256" key="3">
    <source>
        <dbReference type="ARBA" id="ARBA00023163"/>
    </source>
</evidence>
<dbReference type="InterPro" id="IPR025996">
    <property type="entry name" value="MT1864/Rv1816-like_C"/>
</dbReference>
<evidence type="ECO:0000313" key="9">
    <source>
        <dbReference type="Proteomes" id="UP000584931"/>
    </source>
</evidence>
<dbReference type="GO" id="GO:0003700">
    <property type="term" value="F:DNA-binding transcription factor activity"/>
    <property type="evidence" value="ECO:0007669"/>
    <property type="project" value="TreeGrafter"/>
</dbReference>
<keyword evidence="3" id="KW-0804">Transcription</keyword>
<dbReference type="Gene3D" id="1.10.357.10">
    <property type="entry name" value="Tetracycline Repressor, domain 2"/>
    <property type="match status" value="1"/>
</dbReference>
<dbReference type="AlphaFoldDB" id="A0A1V3C8S9"/>
<evidence type="ECO:0000256" key="1">
    <source>
        <dbReference type="ARBA" id="ARBA00023015"/>
    </source>
</evidence>
<reference evidence="8" key="2">
    <citation type="submission" date="2016-08" db="EMBL/GenBank/DDBJ databases">
        <authorList>
            <person name="Tokovenko B."/>
            <person name="Kalinowski J."/>
        </authorList>
    </citation>
    <scope>NUCLEOTIDE SEQUENCE [LARGE SCALE GENOMIC DNA]</scope>
    <source>
        <strain evidence="8">UTMC102</strain>
    </source>
</reference>
<comment type="caution">
    <text evidence="7">The sequence shown here is derived from an EMBL/GenBank/DDBJ whole genome shotgun (WGS) entry which is preliminary data.</text>
</comment>
<name>A0A1V3C8S9_9ACTN</name>
<protein>
    <submittedName>
        <fullName evidence="6">AcrR family transcriptional regulator</fullName>
    </submittedName>
    <submittedName>
        <fullName evidence="7">TetR family transcriptional regulator</fullName>
    </submittedName>
</protein>
<evidence type="ECO:0000256" key="2">
    <source>
        <dbReference type="ARBA" id="ARBA00023125"/>
    </source>
</evidence>
<dbReference type="Pfam" id="PF13305">
    <property type="entry name" value="TetR_C_33"/>
    <property type="match status" value="1"/>
</dbReference>
<dbReference type="PANTHER" id="PTHR30055:SF234">
    <property type="entry name" value="HTH-TYPE TRANSCRIPTIONAL REGULATOR BETI"/>
    <property type="match status" value="1"/>
</dbReference>
<evidence type="ECO:0000256" key="4">
    <source>
        <dbReference type="PROSITE-ProRule" id="PRU00335"/>
    </source>
</evidence>
<dbReference type="PANTHER" id="PTHR30055">
    <property type="entry name" value="HTH-TYPE TRANSCRIPTIONAL REGULATOR RUTR"/>
    <property type="match status" value="1"/>
</dbReference>
<dbReference type="Proteomes" id="UP000584931">
    <property type="component" value="Unassembled WGS sequence"/>
</dbReference>
<proteinExistence type="predicted"/>
<dbReference type="OrthoDB" id="3173376at2"/>
<dbReference type="InterPro" id="IPR001647">
    <property type="entry name" value="HTH_TetR"/>
</dbReference>
<keyword evidence="8" id="KW-1185">Reference proteome</keyword>
<dbReference type="RefSeq" id="WP_077693361.1">
    <property type="nucleotide sequence ID" value="NZ_JACCHL010000001.1"/>
</dbReference>
<accession>A0A1V3C8S9</accession>
<evidence type="ECO:0000313" key="7">
    <source>
        <dbReference type="EMBL" id="OOC56926.1"/>
    </source>
</evidence>
<keyword evidence="2 4" id="KW-0238">DNA-binding</keyword>
<feature type="DNA-binding region" description="H-T-H motif" evidence="4">
    <location>
        <begin position="26"/>
        <end position="45"/>
    </location>
</feature>
<dbReference type="InterPro" id="IPR036271">
    <property type="entry name" value="Tet_transcr_reg_TetR-rel_C_sf"/>
</dbReference>
<evidence type="ECO:0000313" key="6">
    <source>
        <dbReference type="EMBL" id="NYH53933.1"/>
    </source>
</evidence>
<evidence type="ECO:0000313" key="8">
    <source>
        <dbReference type="Proteomes" id="UP000189004"/>
    </source>
</evidence>
<dbReference type="STRING" id="501010.NOSIN_02515"/>
<dbReference type="EMBL" id="MCOK01000001">
    <property type="protein sequence ID" value="OOC56926.1"/>
    <property type="molecule type" value="Genomic_DNA"/>
</dbReference>
<dbReference type="EMBL" id="JACCHL010000001">
    <property type="protein sequence ID" value="NYH53933.1"/>
    <property type="molecule type" value="Genomic_DNA"/>
</dbReference>
<dbReference type="SUPFAM" id="SSF48498">
    <property type="entry name" value="Tetracyclin repressor-like, C-terminal domain"/>
    <property type="match status" value="1"/>
</dbReference>
<feature type="domain" description="HTH tetR-type" evidence="5">
    <location>
        <begin position="3"/>
        <end position="63"/>
    </location>
</feature>
<dbReference type="Pfam" id="PF00440">
    <property type="entry name" value="TetR_N"/>
    <property type="match status" value="1"/>
</dbReference>
<dbReference type="SUPFAM" id="SSF46689">
    <property type="entry name" value="Homeodomain-like"/>
    <property type="match status" value="1"/>
</dbReference>
<dbReference type="PROSITE" id="PS50977">
    <property type="entry name" value="HTH_TETR_2"/>
    <property type="match status" value="1"/>
</dbReference>
<gene>
    <name evidence="6" type="ORF">HNR06_003522</name>
    <name evidence="7" type="ORF">NOSIN_02515</name>
</gene>
<reference evidence="6 9" key="3">
    <citation type="submission" date="2020-07" db="EMBL/GenBank/DDBJ databases">
        <title>Sequencing the genomes of 1000 actinobacteria strains.</title>
        <authorList>
            <person name="Klenk H.-P."/>
        </authorList>
    </citation>
    <scope>NUCLEOTIDE SEQUENCE [LARGE SCALE GENOMIC DNA]</scope>
    <source>
        <strain evidence="6 9">DSM 45278</strain>
    </source>
</reference>
<accession>A0A7Y9XE08</accession>
<dbReference type="InterPro" id="IPR009057">
    <property type="entry name" value="Homeodomain-like_sf"/>
</dbReference>
<reference evidence="7" key="1">
    <citation type="submission" date="2016-08" db="EMBL/GenBank/DDBJ databases">
        <authorList>
            <person name="Seilhamer J.J."/>
        </authorList>
    </citation>
    <scope>NUCLEOTIDE SEQUENCE [LARGE SCALE GENOMIC DNA]</scope>
    <source>
        <strain evidence="7">UTMC102</strain>
    </source>
</reference>
<evidence type="ECO:0000259" key="5">
    <source>
        <dbReference type="PROSITE" id="PS50977"/>
    </source>
</evidence>
<dbReference type="Proteomes" id="UP000189004">
    <property type="component" value="Unassembled WGS sequence"/>
</dbReference>
<sequence length="192" mass="20341">MPQDTRSSLVASARQLLDSGGIEAVTLREVGRLSGLSHMAPYKHFADKESLLAAVAARELERLGDIIDRAAGQAFTAREALRTVLHSYTAWAMDHPARFSLVFGTWSGPREELGAAARRTRASLTAVVRQCQVDGSLPGGDTERRTALLLAAVHGAVSLAMAGRLSPDRGGTDPDGLVDDLLELLGSAAGKR</sequence>
<dbReference type="GO" id="GO:0000976">
    <property type="term" value="F:transcription cis-regulatory region binding"/>
    <property type="evidence" value="ECO:0007669"/>
    <property type="project" value="TreeGrafter"/>
</dbReference>
<dbReference type="InterPro" id="IPR050109">
    <property type="entry name" value="HTH-type_TetR-like_transc_reg"/>
</dbReference>
<organism evidence="7 8">
    <name type="scientific">Nocardiopsis sinuspersici</name>
    <dbReference type="NCBI Taxonomy" id="501010"/>
    <lineage>
        <taxon>Bacteria</taxon>
        <taxon>Bacillati</taxon>
        <taxon>Actinomycetota</taxon>
        <taxon>Actinomycetes</taxon>
        <taxon>Streptosporangiales</taxon>
        <taxon>Nocardiopsidaceae</taxon>
        <taxon>Nocardiopsis</taxon>
    </lineage>
</organism>
<dbReference type="PRINTS" id="PR00455">
    <property type="entry name" value="HTHTETR"/>
</dbReference>
<keyword evidence="1" id="KW-0805">Transcription regulation</keyword>